<accession>A0A8K1LS20</accession>
<gene>
    <name evidence="2" type="ORF">HGM15179_003242</name>
</gene>
<comment type="caution">
    <text evidence="2">The sequence shown here is derived from an EMBL/GenBank/DDBJ whole genome shotgun (WGS) entry which is preliminary data.</text>
</comment>
<dbReference type="EMBL" id="SWJQ01000060">
    <property type="protein sequence ID" value="TRZ23851.1"/>
    <property type="molecule type" value="Genomic_DNA"/>
</dbReference>
<protein>
    <submittedName>
        <fullName evidence="2">Uncharacterized protein</fullName>
    </submittedName>
</protein>
<feature type="region of interest" description="Disordered" evidence="1">
    <location>
        <begin position="1"/>
        <end position="22"/>
    </location>
</feature>
<name>A0A8K1LS20_9PASS</name>
<proteinExistence type="predicted"/>
<dbReference type="AlphaFoldDB" id="A0A8K1LS20"/>
<dbReference type="Proteomes" id="UP000796761">
    <property type="component" value="Unassembled WGS sequence"/>
</dbReference>
<organism evidence="2 3">
    <name type="scientific">Zosterops borbonicus</name>
    <dbReference type="NCBI Taxonomy" id="364589"/>
    <lineage>
        <taxon>Eukaryota</taxon>
        <taxon>Metazoa</taxon>
        <taxon>Chordata</taxon>
        <taxon>Craniata</taxon>
        <taxon>Vertebrata</taxon>
        <taxon>Euteleostomi</taxon>
        <taxon>Archelosauria</taxon>
        <taxon>Archosauria</taxon>
        <taxon>Dinosauria</taxon>
        <taxon>Saurischia</taxon>
        <taxon>Theropoda</taxon>
        <taxon>Coelurosauria</taxon>
        <taxon>Aves</taxon>
        <taxon>Neognathae</taxon>
        <taxon>Neoaves</taxon>
        <taxon>Telluraves</taxon>
        <taxon>Australaves</taxon>
        <taxon>Passeriformes</taxon>
        <taxon>Sylvioidea</taxon>
        <taxon>Zosteropidae</taxon>
        <taxon>Zosterops</taxon>
    </lineage>
</organism>
<evidence type="ECO:0000313" key="2">
    <source>
        <dbReference type="EMBL" id="TRZ23851.1"/>
    </source>
</evidence>
<reference evidence="2" key="1">
    <citation type="submission" date="2019-04" db="EMBL/GenBank/DDBJ databases">
        <title>Genome assembly of Zosterops borbonicus 15179.</title>
        <authorList>
            <person name="Leroy T."/>
            <person name="Anselmetti Y."/>
            <person name="Tilak M.-K."/>
            <person name="Nabholz B."/>
        </authorList>
    </citation>
    <scope>NUCLEOTIDE SEQUENCE</scope>
    <source>
        <strain evidence="2">HGM_15179</strain>
        <tissue evidence="2">Muscle</tissue>
    </source>
</reference>
<sequence length="102" mass="11198">MQSVGTKISPKQEHAVPTTPPCGETLLVLPPVQGQELDSMILMGPFQLSIFHDSAIDSMIVFHILLDWASSAIRPCTKQFAFDQFNGKLYGLPGPQLKKIGF</sequence>
<keyword evidence="3" id="KW-1185">Reference proteome</keyword>
<evidence type="ECO:0000313" key="3">
    <source>
        <dbReference type="Proteomes" id="UP000796761"/>
    </source>
</evidence>
<evidence type="ECO:0000256" key="1">
    <source>
        <dbReference type="SAM" id="MobiDB-lite"/>
    </source>
</evidence>